<name>A0AAN6M0P6_9PLEO</name>
<reference evidence="2 3" key="1">
    <citation type="submission" date="2021-02" db="EMBL/GenBank/DDBJ databases">
        <title>Genome assembly of Pseudopithomyces chartarum.</title>
        <authorList>
            <person name="Jauregui R."/>
            <person name="Singh J."/>
            <person name="Voisey C."/>
        </authorList>
    </citation>
    <scope>NUCLEOTIDE SEQUENCE [LARGE SCALE GENOMIC DNA]</scope>
    <source>
        <strain evidence="2 3">AGR01</strain>
    </source>
</reference>
<comment type="caution">
    <text evidence="2">The sequence shown here is derived from an EMBL/GenBank/DDBJ whole genome shotgun (WGS) entry which is preliminary data.</text>
</comment>
<feature type="compositionally biased region" description="Basic and acidic residues" evidence="1">
    <location>
        <begin position="710"/>
        <end position="808"/>
    </location>
</feature>
<feature type="compositionally biased region" description="Basic and acidic residues" evidence="1">
    <location>
        <begin position="651"/>
        <end position="660"/>
    </location>
</feature>
<feature type="compositionally biased region" description="Basic and acidic residues" evidence="1">
    <location>
        <begin position="245"/>
        <end position="268"/>
    </location>
</feature>
<dbReference type="Proteomes" id="UP001280581">
    <property type="component" value="Unassembled WGS sequence"/>
</dbReference>
<feature type="region of interest" description="Disordered" evidence="1">
    <location>
        <begin position="455"/>
        <end position="480"/>
    </location>
</feature>
<evidence type="ECO:0000256" key="1">
    <source>
        <dbReference type="SAM" id="MobiDB-lite"/>
    </source>
</evidence>
<feature type="region of interest" description="Disordered" evidence="1">
    <location>
        <begin position="231"/>
        <end position="312"/>
    </location>
</feature>
<gene>
    <name evidence="2" type="ORF">GRF29_28g2429997</name>
</gene>
<evidence type="ECO:0000313" key="2">
    <source>
        <dbReference type="EMBL" id="KAK3214240.1"/>
    </source>
</evidence>
<feature type="region of interest" description="Disordered" evidence="1">
    <location>
        <begin position="132"/>
        <end position="177"/>
    </location>
</feature>
<feature type="compositionally biased region" description="Polar residues" evidence="1">
    <location>
        <begin position="90"/>
        <end position="103"/>
    </location>
</feature>
<feature type="compositionally biased region" description="Low complexity" evidence="1">
    <location>
        <begin position="74"/>
        <end position="89"/>
    </location>
</feature>
<feature type="compositionally biased region" description="Polar residues" evidence="1">
    <location>
        <begin position="836"/>
        <end position="854"/>
    </location>
</feature>
<feature type="compositionally biased region" description="Polar residues" evidence="1">
    <location>
        <begin position="610"/>
        <end position="622"/>
    </location>
</feature>
<dbReference type="EMBL" id="WVTA01000004">
    <property type="protein sequence ID" value="KAK3214240.1"/>
    <property type="molecule type" value="Genomic_DNA"/>
</dbReference>
<feature type="region of interest" description="Disordered" evidence="1">
    <location>
        <begin position="608"/>
        <end position="673"/>
    </location>
</feature>
<feature type="region of interest" description="Disordered" evidence="1">
    <location>
        <begin position="1012"/>
        <end position="1140"/>
    </location>
</feature>
<organism evidence="2 3">
    <name type="scientific">Pseudopithomyces chartarum</name>
    <dbReference type="NCBI Taxonomy" id="1892770"/>
    <lineage>
        <taxon>Eukaryota</taxon>
        <taxon>Fungi</taxon>
        <taxon>Dikarya</taxon>
        <taxon>Ascomycota</taxon>
        <taxon>Pezizomycotina</taxon>
        <taxon>Dothideomycetes</taxon>
        <taxon>Pleosporomycetidae</taxon>
        <taxon>Pleosporales</taxon>
        <taxon>Massarineae</taxon>
        <taxon>Didymosphaeriaceae</taxon>
        <taxon>Pseudopithomyces</taxon>
    </lineage>
</organism>
<feature type="region of interest" description="Disordered" evidence="1">
    <location>
        <begin position="13"/>
        <end position="117"/>
    </location>
</feature>
<feature type="compositionally biased region" description="Basic and acidic residues" evidence="1">
    <location>
        <begin position="13"/>
        <end position="33"/>
    </location>
</feature>
<accession>A0AAN6M0P6</accession>
<feature type="region of interest" description="Disordered" evidence="1">
    <location>
        <begin position="371"/>
        <end position="402"/>
    </location>
</feature>
<feature type="compositionally biased region" description="Low complexity" evidence="1">
    <location>
        <begin position="1127"/>
        <end position="1140"/>
    </location>
</feature>
<feature type="region of interest" description="Disordered" evidence="1">
    <location>
        <begin position="685"/>
        <end position="858"/>
    </location>
</feature>
<keyword evidence="3" id="KW-1185">Reference proteome</keyword>
<proteinExistence type="predicted"/>
<dbReference type="AlphaFoldDB" id="A0AAN6M0P6"/>
<evidence type="ECO:0000313" key="3">
    <source>
        <dbReference type="Proteomes" id="UP001280581"/>
    </source>
</evidence>
<protein>
    <submittedName>
        <fullName evidence="2">Uncharacterized protein</fullName>
    </submittedName>
</protein>
<feature type="compositionally biased region" description="Polar residues" evidence="1">
    <location>
        <begin position="1012"/>
        <end position="1034"/>
    </location>
</feature>
<sequence length="1140" mass="123104">MAPGPNAFAIAERAAKAKQDVEEKLGQAERLASHGEQYPYADQGSMSPGLRPKPAYSNLPGGVLKSPKKAGHPYASSSTSSQYSSASQSNVQPESRSMRSLQRQFGGLGGEKTARAAIEERMEPKLMKIMGQQDELAEGTPPESSGNIRVYDRRPGRGLHLGQESDHHEISSKSPRKKIFGVSIPFTSRSAPKIPTPPMKLKAARLMGVDPPPRNKKVELVANMAAGFAAARSETSKSLPAKMYNKADHHAYRRSPPHDGRRSPKNDRSPPLSRARRRTPPRHPTVFSHQKTLDALTGADQRDIPPIPPRKDSLPIAARKVATVAAENAPFTATKKITAIAPENTQVSDGDPDIMRLLNPPTPVLEPEDFTDQGMQVRPPSFPHRESSLYEEPGESPKKPQPLNIVSKANLVEGPQILSARAALEFVYSDDDELSPALASPTTMIQETLSYIHQGRHSAPVSPSTPWPTGEFAGVAQSNNNAPPVDFSASTAYVSSNAATRMSPDDSPTLPPAAFEPPPKAAVNKAVDALPALPPAAYESAPKAEVNKPVDTTVYAPPKTALHKSADLPTLLNPVAYAPPKPPVPMKVVPSTVLKSDMYIDPKAALSGALTRSSGQTGSDKPTPQPEQGKIPITFQGNVKEIDAQPGGAKDTGRADETRRYSPHHFYRQRVGDSEHIARVMAGYRVQPPGNVSGPVKNTGGGDVQKPVKNTRDGDVQKPVKNDVQKPEKDTVQKPVKDDVQKPDNDTVRKLAKNDVQKPVKNTRDGDVQKPVKNDVQKPEKDTVQKPVKDDVQKPDNDAVRKLAKDNAQKLSSGSPAPKPVPGTVQKLGSGGVQTGKPSTHLTPMTNSVGSSKANLDPKSANAAVSPWQRFGAKTPGSARTFQPPPYDWLPVAPDAPINEYFGLVNQHLDVVALTTMDNVNQKTNLAAQAMSLKQDQMQADIEQSLNQLKSLVNMAGHKSTATDKHIHDVSTKLDDFSNFIKTELVEPFAKQAEKIKDLEKSMKALEKTVKNLQTQTSAPQRSSMTSSYPSPQIQAPYFPDPRLRPTLPSFYDHNGPARPAMLTAAPGPVNLVRFASNTQPDRPPLGRDSRENNGLSYTPTPVEAYRNPGLGGAGYPQSYDYASMNGPSQQYGYGPGSQQ</sequence>